<feature type="transmembrane region" description="Helical" evidence="1">
    <location>
        <begin position="109"/>
        <end position="132"/>
    </location>
</feature>
<dbReference type="Pfam" id="PF07885">
    <property type="entry name" value="Ion_trans_2"/>
    <property type="match status" value="1"/>
</dbReference>
<evidence type="ECO:0000259" key="2">
    <source>
        <dbReference type="Pfam" id="PF07885"/>
    </source>
</evidence>
<reference evidence="3" key="1">
    <citation type="submission" date="2019-08" db="EMBL/GenBank/DDBJ databases">
        <authorList>
            <person name="Kucharzyk K."/>
            <person name="Murdoch R.W."/>
            <person name="Higgins S."/>
            <person name="Loffler F."/>
        </authorList>
    </citation>
    <scope>NUCLEOTIDE SEQUENCE</scope>
</reference>
<keyword evidence="1" id="KW-1133">Transmembrane helix</keyword>
<feature type="transmembrane region" description="Helical" evidence="1">
    <location>
        <begin position="53"/>
        <end position="74"/>
    </location>
</feature>
<dbReference type="EMBL" id="VSSQ01036849">
    <property type="protein sequence ID" value="MPM89422.1"/>
    <property type="molecule type" value="Genomic_DNA"/>
</dbReference>
<comment type="caution">
    <text evidence="3">The sequence shown here is derived from an EMBL/GenBank/DDBJ whole genome shotgun (WGS) entry which is preliminary data.</text>
</comment>
<evidence type="ECO:0000256" key="1">
    <source>
        <dbReference type="SAM" id="Phobius"/>
    </source>
</evidence>
<proteinExistence type="predicted"/>
<keyword evidence="1" id="KW-0812">Transmembrane</keyword>
<feature type="transmembrane region" description="Helical" evidence="1">
    <location>
        <begin position="210"/>
        <end position="230"/>
    </location>
</feature>
<dbReference type="SUPFAM" id="SSF81324">
    <property type="entry name" value="Voltage-gated potassium channels"/>
    <property type="match status" value="1"/>
</dbReference>
<organism evidence="3">
    <name type="scientific">bioreactor metagenome</name>
    <dbReference type="NCBI Taxonomy" id="1076179"/>
    <lineage>
        <taxon>unclassified sequences</taxon>
        <taxon>metagenomes</taxon>
        <taxon>ecological metagenomes</taxon>
    </lineage>
</organism>
<feature type="transmembrane region" description="Helical" evidence="1">
    <location>
        <begin position="186"/>
        <end position="203"/>
    </location>
</feature>
<keyword evidence="1" id="KW-0472">Membrane</keyword>
<gene>
    <name evidence="3" type="ORF">SDC9_136531</name>
</gene>
<sequence length="259" mass="30160">MTQRIANFIKILLLGQEHSQPQNKLQPAIQNQWLNVKRIWNNEHYNDFGIERLIRLILALTLFIFPGLYIRAIFSKFGLLGRKLGVEFYVIIKLILPILFFKLDWTNNLIVVIIVAIMAVETVIYLAALIFLSNEFTRPISYRRSLTTLFINYIEICLDYAVIYSYCNFAIVGFFKEKLVADIQAIYFSFVTSATVGYGDILVEKPLGQYLVISQMILFLVFVGLFINFFTSKVQDPTYYNAKPTYNNKFNKHTDKIKK</sequence>
<protein>
    <recommendedName>
        <fullName evidence="2">Potassium channel domain-containing protein</fullName>
    </recommendedName>
</protein>
<dbReference type="AlphaFoldDB" id="A0A645DLJ3"/>
<name>A0A645DLJ3_9ZZZZ</name>
<feature type="transmembrane region" description="Helical" evidence="1">
    <location>
        <begin position="86"/>
        <end position="103"/>
    </location>
</feature>
<feature type="domain" description="Potassium channel" evidence="2">
    <location>
        <begin position="167"/>
        <end position="235"/>
    </location>
</feature>
<feature type="transmembrane region" description="Helical" evidence="1">
    <location>
        <begin position="153"/>
        <end position="174"/>
    </location>
</feature>
<dbReference type="InterPro" id="IPR013099">
    <property type="entry name" value="K_chnl_dom"/>
</dbReference>
<accession>A0A645DLJ3</accession>
<evidence type="ECO:0000313" key="3">
    <source>
        <dbReference type="EMBL" id="MPM89422.1"/>
    </source>
</evidence>
<dbReference type="Gene3D" id="1.10.287.70">
    <property type="match status" value="1"/>
</dbReference>